<gene>
    <name evidence="1" type="primary">ZBED5</name>
    <name evidence="1" type="ORF">TNIN_95651</name>
</gene>
<sequence>MKPSKLEDHLRRCHPDKRSKDLKYFQILKEKLQKLPTMDRMFASTSQRDNNGLQVSYNISLLTAKSEKSHTIGEEMILPDVENVLKAIISKSASDIYN</sequence>
<accession>A0A8X7BMJ8</accession>
<keyword evidence="2" id="KW-1185">Reference proteome</keyword>
<dbReference type="EMBL" id="BMAV01000384">
    <property type="protein sequence ID" value="GFY37621.1"/>
    <property type="molecule type" value="Genomic_DNA"/>
</dbReference>
<comment type="caution">
    <text evidence="1">The sequence shown here is derived from an EMBL/GenBank/DDBJ whole genome shotgun (WGS) entry which is preliminary data.</text>
</comment>
<evidence type="ECO:0000313" key="1">
    <source>
        <dbReference type="EMBL" id="GFY37621.1"/>
    </source>
</evidence>
<evidence type="ECO:0000313" key="2">
    <source>
        <dbReference type="Proteomes" id="UP000886998"/>
    </source>
</evidence>
<name>A0A8X7BMJ8_9ARAC</name>
<protein>
    <submittedName>
        <fullName evidence="1">Zinc finger BED domain-containing protein 5</fullName>
    </submittedName>
</protein>
<dbReference type="AlphaFoldDB" id="A0A8X7BMJ8"/>
<dbReference type="Proteomes" id="UP000886998">
    <property type="component" value="Unassembled WGS sequence"/>
</dbReference>
<organism evidence="1 2">
    <name type="scientific">Trichonephila inaurata madagascariensis</name>
    <dbReference type="NCBI Taxonomy" id="2747483"/>
    <lineage>
        <taxon>Eukaryota</taxon>
        <taxon>Metazoa</taxon>
        <taxon>Ecdysozoa</taxon>
        <taxon>Arthropoda</taxon>
        <taxon>Chelicerata</taxon>
        <taxon>Arachnida</taxon>
        <taxon>Araneae</taxon>
        <taxon>Araneomorphae</taxon>
        <taxon>Entelegynae</taxon>
        <taxon>Araneoidea</taxon>
        <taxon>Nephilidae</taxon>
        <taxon>Trichonephila</taxon>
        <taxon>Trichonephila inaurata</taxon>
    </lineage>
</organism>
<reference evidence="1" key="1">
    <citation type="submission" date="2020-08" db="EMBL/GenBank/DDBJ databases">
        <title>Multicomponent nature underlies the extraordinary mechanical properties of spider dragline silk.</title>
        <authorList>
            <person name="Kono N."/>
            <person name="Nakamura H."/>
            <person name="Mori M."/>
            <person name="Yoshida Y."/>
            <person name="Ohtoshi R."/>
            <person name="Malay A.D."/>
            <person name="Moran D.A.P."/>
            <person name="Tomita M."/>
            <person name="Numata K."/>
            <person name="Arakawa K."/>
        </authorList>
    </citation>
    <scope>NUCLEOTIDE SEQUENCE</scope>
</reference>
<dbReference type="OrthoDB" id="6432110at2759"/>
<proteinExistence type="predicted"/>